<dbReference type="InterPro" id="IPR048259">
    <property type="entry name" value="Cytochrome_b_N_euk/bac"/>
</dbReference>
<feature type="binding site" description="axial binding residue" evidence="19">
    <location>
        <position position="98"/>
    </location>
    <ligand>
        <name>heme b</name>
        <dbReference type="ChEBI" id="CHEBI:60344"/>
        <label>b566</label>
    </ligand>
    <ligandPart>
        <name>Fe</name>
        <dbReference type="ChEBI" id="CHEBI:18248"/>
    </ligandPart>
</feature>
<evidence type="ECO:0000256" key="20">
    <source>
        <dbReference type="RuleBase" id="RU362117"/>
    </source>
</evidence>
<dbReference type="GO" id="GO:0005743">
    <property type="term" value="C:mitochondrial inner membrane"/>
    <property type="evidence" value="ECO:0007669"/>
    <property type="project" value="UniProtKB-SubCell"/>
</dbReference>
<evidence type="ECO:0000256" key="6">
    <source>
        <dbReference type="ARBA" id="ARBA00022617"/>
    </source>
</evidence>
<feature type="domain" description="Cytochrome b/b6 N-terminal region profile" evidence="21">
    <location>
        <begin position="2"/>
        <end position="210"/>
    </location>
</feature>
<evidence type="ECO:0000256" key="8">
    <source>
        <dbReference type="ARBA" id="ARBA00022692"/>
    </source>
</evidence>
<feature type="transmembrane region" description="Helical" evidence="20">
    <location>
        <begin position="230"/>
        <end position="251"/>
    </location>
</feature>
<evidence type="ECO:0000256" key="9">
    <source>
        <dbReference type="ARBA" id="ARBA00022723"/>
    </source>
</evidence>
<dbReference type="InterPro" id="IPR016174">
    <property type="entry name" value="Di-haem_cyt_TM"/>
</dbReference>
<comment type="cofactor">
    <cofactor evidence="20">
        <name>heme b</name>
        <dbReference type="ChEBI" id="CHEBI:60344"/>
    </cofactor>
    <text evidence="20">Binds 2 heme groups non-covalently.</text>
</comment>
<dbReference type="CDD" id="cd00284">
    <property type="entry name" value="Cytochrome_b_N"/>
    <property type="match status" value="1"/>
</dbReference>
<evidence type="ECO:0000256" key="13">
    <source>
        <dbReference type="ARBA" id="ARBA00023004"/>
    </source>
</evidence>
<dbReference type="PANTHER" id="PTHR19271:SF16">
    <property type="entry name" value="CYTOCHROME B"/>
    <property type="match status" value="1"/>
</dbReference>
<evidence type="ECO:0000256" key="4">
    <source>
        <dbReference type="ARBA" id="ARBA00013531"/>
    </source>
</evidence>
<dbReference type="CDD" id="cd00290">
    <property type="entry name" value="cytochrome_b_C"/>
    <property type="match status" value="1"/>
</dbReference>
<evidence type="ECO:0000256" key="17">
    <source>
        <dbReference type="ARBA" id="ARBA00061233"/>
    </source>
</evidence>
<dbReference type="SUPFAM" id="SSF81648">
    <property type="entry name" value="a domain/subunit of cytochrome bc1 complex (Ubiquinol-cytochrome c reductase)"/>
    <property type="match status" value="1"/>
</dbReference>
<keyword evidence="9 19" id="KW-0479">Metal-binding</keyword>
<dbReference type="PANTHER" id="PTHR19271">
    <property type="entry name" value="CYTOCHROME B"/>
    <property type="match status" value="1"/>
</dbReference>
<keyword evidence="12 20" id="KW-1133">Transmembrane helix</keyword>
<proteinExistence type="inferred from homology"/>
<dbReference type="GO" id="GO:0006122">
    <property type="term" value="P:mitochondrial electron transport, ubiquinol to cytochrome c"/>
    <property type="evidence" value="ECO:0007669"/>
    <property type="project" value="TreeGrafter"/>
</dbReference>
<evidence type="ECO:0000256" key="15">
    <source>
        <dbReference type="ARBA" id="ARBA00023128"/>
    </source>
</evidence>
<feature type="transmembrane region" description="Helical" evidence="20">
    <location>
        <begin position="324"/>
        <end position="341"/>
    </location>
</feature>
<dbReference type="PROSITE" id="PS51003">
    <property type="entry name" value="CYTB_CTER"/>
    <property type="match status" value="1"/>
</dbReference>
<keyword evidence="8 20" id="KW-0812">Transmembrane</keyword>
<dbReference type="PROSITE" id="PS51002">
    <property type="entry name" value="CYTB_NTER"/>
    <property type="match status" value="1"/>
</dbReference>
<dbReference type="EMBL" id="LN834675">
    <property type="protein sequence ID" value="CRG62878.1"/>
    <property type="molecule type" value="Genomic_DNA"/>
</dbReference>
<dbReference type="InterPro" id="IPR005797">
    <property type="entry name" value="Cyt_b/b6_N"/>
</dbReference>
<feature type="transmembrane region" description="Helical" evidence="20">
    <location>
        <begin position="114"/>
        <end position="134"/>
    </location>
</feature>
<keyword evidence="7 20" id="KW-0679">Respiratory chain</keyword>
<evidence type="ECO:0000313" key="23">
    <source>
        <dbReference type="EMBL" id="CRG62878.1"/>
    </source>
</evidence>
<gene>
    <name evidence="23" type="primary">cytb</name>
</gene>
<comment type="subcellular location">
    <subcellularLocation>
        <location evidence="2">Mitochondrion inner membrane</location>
        <topology evidence="2">Multi-pass membrane protein</topology>
    </subcellularLocation>
</comment>
<keyword evidence="15 20" id="KW-0496">Mitochondrion</keyword>
<feature type="binding site" description="axial binding residue" evidence="19">
    <location>
        <position position="183"/>
    </location>
    <ligand>
        <name>heme b</name>
        <dbReference type="ChEBI" id="CHEBI:60344"/>
        <label>b562</label>
    </ligand>
    <ligandPart>
        <name>Fe</name>
        <dbReference type="ChEBI" id="CHEBI:18248"/>
    </ligandPart>
</feature>
<dbReference type="GO" id="GO:0046872">
    <property type="term" value="F:metal ion binding"/>
    <property type="evidence" value="ECO:0007669"/>
    <property type="project" value="UniProtKB-UniRule"/>
</dbReference>
<keyword evidence="16 20" id="KW-0472">Membrane</keyword>
<feature type="transmembrane region" description="Helical" evidence="20">
    <location>
        <begin position="141"/>
        <end position="159"/>
    </location>
</feature>
<evidence type="ECO:0000259" key="21">
    <source>
        <dbReference type="PROSITE" id="PS51002"/>
    </source>
</evidence>
<dbReference type="Gene3D" id="1.20.810.10">
    <property type="entry name" value="Cytochrome Bc1 Complex, Chain C"/>
    <property type="match status" value="1"/>
</dbReference>
<evidence type="ECO:0000256" key="10">
    <source>
        <dbReference type="ARBA" id="ARBA00022792"/>
    </source>
</evidence>
<reference evidence="23" key="2">
    <citation type="journal article" date="2016" name="J. Zool. Syst. Evol. Res.">
        <title>Phylogeography of the Lacerta viridis complex: mitochondrial and nuclear markers provide taxonomic insights.</title>
        <authorList>
            <person name="Marzahn E"/>
            <person name="Mayer W"/>
            <person name="Joger U"/>
            <person name="Ilgaz C"/>
            <person name="Jablonski D"/>
            <person name="Kindler C"/>
            <person name="Kumlutas Y"/>
            <person name="Nistri A"/>
            <person name="Schneeweiss N"/>
            <person name="Vamberger M"/>
            <person name="Zagar A"/>
            <person name="Fritz U"/>
        </authorList>
    </citation>
    <scope>NUCLEOTIDE SEQUENCE</scope>
</reference>
<evidence type="ECO:0000259" key="22">
    <source>
        <dbReference type="PROSITE" id="PS51003"/>
    </source>
</evidence>
<evidence type="ECO:0000256" key="14">
    <source>
        <dbReference type="ARBA" id="ARBA00023075"/>
    </source>
</evidence>
<accession>A0A146LCJ4</accession>
<keyword evidence="13 19" id="KW-0408">Iron</keyword>
<dbReference type="GO" id="GO:0045275">
    <property type="term" value="C:respiratory chain complex III"/>
    <property type="evidence" value="ECO:0007669"/>
    <property type="project" value="InterPro"/>
</dbReference>
<dbReference type="InterPro" id="IPR030689">
    <property type="entry name" value="Cytochrome_b"/>
</dbReference>
<keyword evidence="14" id="KW-0830">Ubiquinone</keyword>
<dbReference type="Pfam" id="PF00033">
    <property type="entry name" value="Cytochrome_B"/>
    <property type="match status" value="1"/>
</dbReference>
<keyword evidence="6 19" id="KW-0349">Heme</keyword>
<dbReference type="FunFam" id="1.20.810.10:FF:000002">
    <property type="entry name" value="Cytochrome b"/>
    <property type="match status" value="1"/>
</dbReference>
<evidence type="ECO:0000256" key="1">
    <source>
        <dbReference type="ARBA" id="ARBA00002566"/>
    </source>
</evidence>
<dbReference type="GO" id="GO:0016491">
    <property type="term" value="F:oxidoreductase activity"/>
    <property type="evidence" value="ECO:0007669"/>
    <property type="project" value="UniProtKB-UniRule"/>
</dbReference>
<organism evidence="23">
    <name type="scientific">Lacerta bilineata</name>
    <name type="common">Western green lizard</name>
    <dbReference type="NCBI Taxonomy" id="95620"/>
    <lineage>
        <taxon>Eukaryota</taxon>
        <taxon>Metazoa</taxon>
        <taxon>Chordata</taxon>
        <taxon>Craniata</taxon>
        <taxon>Vertebrata</taxon>
        <taxon>Euteleostomi</taxon>
        <taxon>Lepidosauria</taxon>
        <taxon>Squamata</taxon>
        <taxon>Bifurcata</taxon>
        <taxon>Unidentata</taxon>
        <taxon>Episquamata</taxon>
        <taxon>Laterata</taxon>
        <taxon>Lacertibaenia</taxon>
        <taxon>Lacertidae</taxon>
        <taxon>Lacerta</taxon>
    </lineage>
</organism>
<evidence type="ECO:0000256" key="19">
    <source>
        <dbReference type="PIRSR" id="PIRSR038885-2"/>
    </source>
</evidence>
<dbReference type="InterPro" id="IPR027387">
    <property type="entry name" value="Cytb/b6-like_sf"/>
</dbReference>
<protein>
    <recommendedName>
        <fullName evidence="4 20">Cytochrome b</fullName>
    </recommendedName>
</protein>
<keyword evidence="11 20" id="KW-0249">Electron transport</keyword>
<sequence>MTLNLRKQHPLIKIINASFIDLPTPSNISAWWNFGSLLGFCLIIQTITGLFLAMHYTADISSAFSSVTHIHRDVQHGWLIRNLHANGASMFFICIYLHIGRGLYYGSYIYTETWNIGVLLLLMVMATAFMGYVLPWGQMSFWGATVITNLLSAMPYVGTTLVEWVWGGFAIDNATLTRFFTIHFMLPFIIMGTSMVHLLFLHETGSNNPTGLNSSTDKIPFHPYYSYKDLLGILLMLTCLLSLALFSPNLLGDPENFSPANPLVTPPHIKPEWYFLFAYAILRSIPNKLGGVLALLFSILILLTSPMLHLSKQRTLTFRPLSQALFWLLISDILILTWIGGQPVEHPFIIIGQLASAIYFAIFLLLMPALALLENKLLKW</sequence>
<comment type="similarity">
    <text evidence="17 20">Belongs to the cytochrome b family.</text>
</comment>
<dbReference type="GO" id="GO:0008121">
    <property type="term" value="F:quinol-cytochrome-c reductase activity"/>
    <property type="evidence" value="ECO:0007669"/>
    <property type="project" value="InterPro"/>
</dbReference>
<dbReference type="SUPFAM" id="SSF81342">
    <property type="entry name" value="Transmembrane di-heme cytochromes"/>
    <property type="match status" value="1"/>
</dbReference>
<keyword evidence="5 20" id="KW-0813">Transport</keyword>
<feature type="transmembrane region" description="Helical" evidence="20">
    <location>
        <begin position="273"/>
        <end position="303"/>
    </location>
</feature>
<keyword evidence="10" id="KW-0999">Mitochondrion inner membrane</keyword>
<comment type="cofactor">
    <cofactor evidence="19">
        <name>heme</name>
        <dbReference type="ChEBI" id="CHEBI:30413"/>
    </cofactor>
    <text evidence="19">Binds 2 heme groups non-covalently.</text>
</comment>
<reference evidence="23" key="1">
    <citation type="submission" date="2015-03" db="EMBL/GenBank/DDBJ databases">
        <authorList>
            <person name="Murphy D."/>
        </authorList>
    </citation>
    <scope>NUCLEOTIDE SEQUENCE</scope>
</reference>
<feature type="binding site" description="axial binding residue" evidence="19">
    <location>
        <position position="84"/>
    </location>
    <ligand>
        <name>heme b</name>
        <dbReference type="ChEBI" id="CHEBI:60344"/>
        <label>b562</label>
    </ligand>
    <ligandPart>
        <name>Fe</name>
        <dbReference type="ChEBI" id="CHEBI:18248"/>
    </ligandPart>
</feature>
<feature type="transmembrane region" description="Helical" evidence="20">
    <location>
        <begin position="179"/>
        <end position="201"/>
    </location>
</feature>
<evidence type="ECO:0000256" key="3">
    <source>
        <dbReference type="ARBA" id="ARBA00011660"/>
    </source>
</evidence>
<evidence type="ECO:0000256" key="7">
    <source>
        <dbReference type="ARBA" id="ARBA00022660"/>
    </source>
</evidence>
<comment type="subunit">
    <text evidence="3">The cytochrome bc1 complex contains 3 respiratory subunits (MT-CYB, CYC1 and UQCRFS1), 2 core proteins (UQCRC1 and UQCRC2) and probably 6 low-molecular weight proteins.</text>
</comment>
<dbReference type="InterPro" id="IPR048260">
    <property type="entry name" value="Cytochrome_b_C_euk/bac"/>
</dbReference>
<feature type="transmembrane region" description="Helical" evidence="20">
    <location>
        <begin position="347"/>
        <end position="373"/>
    </location>
</feature>
<evidence type="ECO:0000256" key="18">
    <source>
        <dbReference type="PIRSR" id="PIRSR038885-1"/>
    </source>
</evidence>
<evidence type="ECO:0000256" key="16">
    <source>
        <dbReference type="ARBA" id="ARBA00023136"/>
    </source>
</evidence>
<feature type="domain" description="Cytochrome b/b6 C-terminal region profile" evidence="22">
    <location>
        <begin position="211"/>
        <end position="380"/>
    </location>
</feature>
<name>A0A146LCJ4_LACBL</name>
<dbReference type="InterPro" id="IPR036150">
    <property type="entry name" value="Cyt_b/b6_C_sf"/>
</dbReference>
<dbReference type="InterPro" id="IPR005798">
    <property type="entry name" value="Cyt_b/b6_C"/>
</dbReference>
<evidence type="ECO:0000256" key="5">
    <source>
        <dbReference type="ARBA" id="ARBA00022448"/>
    </source>
</evidence>
<feature type="transmembrane region" description="Helical" evidence="20">
    <location>
        <begin position="31"/>
        <end position="57"/>
    </location>
</feature>
<dbReference type="Pfam" id="PF00032">
    <property type="entry name" value="Cytochrom_B_C"/>
    <property type="match status" value="1"/>
</dbReference>
<feature type="binding site" evidence="18">
    <location>
        <position position="202"/>
    </location>
    <ligand>
        <name>a ubiquinone</name>
        <dbReference type="ChEBI" id="CHEBI:16389"/>
    </ligand>
</feature>
<feature type="binding site" description="axial binding residue" evidence="19">
    <location>
        <position position="197"/>
    </location>
    <ligand>
        <name>heme b</name>
        <dbReference type="ChEBI" id="CHEBI:60344"/>
        <label>b566</label>
    </ligand>
    <ligandPart>
        <name>Fe</name>
        <dbReference type="ChEBI" id="CHEBI:18248"/>
    </ligandPart>
</feature>
<dbReference type="AlphaFoldDB" id="A0A146LCJ4"/>
<evidence type="ECO:0000256" key="12">
    <source>
        <dbReference type="ARBA" id="ARBA00022989"/>
    </source>
</evidence>
<feature type="transmembrane region" description="Helical" evidence="20">
    <location>
        <begin position="78"/>
        <end position="99"/>
    </location>
</feature>
<comment type="function">
    <text evidence="1 20">Component of the ubiquinol-cytochrome c reductase complex (complex III or cytochrome b-c1 complex) that is part of the mitochondrial respiratory chain. The b-c1 complex mediates electron transfer from ubiquinol to cytochrome c. Contributes to the generation of a proton gradient across the mitochondrial membrane that is then used for ATP synthesis.</text>
</comment>
<geneLocation type="mitochondrion" evidence="23"/>
<evidence type="ECO:0000256" key="11">
    <source>
        <dbReference type="ARBA" id="ARBA00022982"/>
    </source>
</evidence>
<evidence type="ECO:0000256" key="2">
    <source>
        <dbReference type="ARBA" id="ARBA00004448"/>
    </source>
</evidence>
<dbReference type="PIRSF" id="PIRSF038885">
    <property type="entry name" value="COB"/>
    <property type="match status" value="1"/>
</dbReference>